<dbReference type="OrthoDB" id="10410530at2759"/>
<keyword evidence="3" id="KW-1185">Reference proteome</keyword>
<comment type="caution">
    <text evidence="2">The sequence shown here is derived from an EMBL/GenBank/DDBJ whole genome shotgun (WGS) entry which is preliminary data.</text>
</comment>
<keyword evidence="1" id="KW-1133">Transmembrane helix</keyword>
<reference evidence="2" key="1">
    <citation type="submission" date="2022-07" db="EMBL/GenBank/DDBJ databases">
        <title>Genome analysis of Parmales, a sister group of diatoms, reveals the evolutionary specialization of diatoms from phago-mixotrophs to photoautotrophs.</title>
        <authorList>
            <person name="Ban H."/>
            <person name="Sato S."/>
            <person name="Yoshikawa S."/>
            <person name="Kazumasa Y."/>
            <person name="Nakamura Y."/>
            <person name="Ichinomiya M."/>
            <person name="Saitoh K."/>
            <person name="Sato N."/>
            <person name="Blanc-Mathieu R."/>
            <person name="Endo H."/>
            <person name="Kuwata A."/>
            <person name="Ogata H."/>
        </authorList>
    </citation>
    <scope>NUCLEOTIDE SEQUENCE</scope>
</reference>
<keyword evidence="1" id="KW-0472">Membrane</keyword>
<proteinExistence type="predicted"/>
<gene>
    <name evidence="2" type="ORF">TrRE_jg9368</name>
</gene>
<feature type="transmembrane region" description="Helical" evidence="1">
    <location>
        <begin position="127"/>
        <end position="146"/>
    </location>
</feature>
<feature type="transmembrane region" description="Helical" evidence="1">
    <location>
        <begin position="152"/>
        <end position="172"/>
    </location>
</feature>
<evidence type="ECO:0000256" key="1">
    <source>
        <dbReference type="SAM" id="Phobius"/>
    </source>
</evidence>
<dbReference type="Proteomes" id="UP001165082">
    <property type="component" value="Unassembled WGS sequence"/>
</dbReference>
<name>A0A9W7ANM7_9STRA</name>
<accession>A0A9W7ANM7</accession>
<protein>
    <submittedName>
        <fullName evidence="2">Uncharacterized protein</fullName>
    </submittedName>
</protein>
<dbReference type="EMBL" id="BRXZ01001547">
    <property type="protein sequence ID" value="GMH73831.1"/>
    <property type="molecule type" value="Genomic_DNA"/>
</dbReference>
<keyword evidence="1" id="KW-0812">Transmembrane</keyword>
<dbReference type="AlphaFoldDB" id="A0A9W7ANM7"/>
<evidence type="ECO:0000313" key="3">
    <source>
        <dbReference type="Proteomes" id="UP001165082"/>
    </source>
</evidence>
<sequence length="179" mass="19797">MKLPNDEYDTNTPLIWERYSIDFEKDDAKKVAVDFLTIFATSLYVKLYAIITSISFPGWQGKLSGDTLPDTIARVCLLCFSWVVANLRENGFARDVEETRLVKFGSKAPKTLSDKLLLVSLQTTNTWLAFAVVVALISSVLGGVGLGQEETTGKVVAVLLPVMCVARTALFLNDKDNVW</sequence>
<evidence type="ECO:0000313" key="2">
    <source>
        <dbReference type="EMBL" id="GMH73831.1"/>
    </source>
</evidence>
<feature type="transmembrane region" description="Helical" evidence="1">
    <location>
        <begin position="31"/>
        <end position="51"/>
    </location>
</feature>
<organism evidence="2 3">
    <name type="scientific">Triparma retinervis</name>
    <dbReference type="NCBI Taxonomy" id="2557542"/>
    <lineage>
        <taxon>Eukaryota</taxon>
        <taxon>Sar</taxon>
        <taxon>Stramenopiles</taxon>
        <taxon>Ochrophyta</taxon>
        <taxon>Bolidophyceae</taxon>
        <taxon>Parmales</taxon>
        <taxon>Triparmaceae</taxon>
        <taxon>Triparma</taxon>
    </lineage>
</organism>